<feature type="signal peptide" evidence="1">
    <location>
        <begin position="1"/>
        <end position="17"/>
    </location>
</feature>
<evidence type="ECO:0000313" key="3">
    <source>
        <dbReference type="Proteomes" id="UP001283341"/>
    </source>
</evidence>
<comment type="caution">
    <text evidence="2">The sequence shown here is derived from an EMBL/GenBank/DDBJ whole genome shotgun (WGS) entry which is preliminary data.</text>
</comment>
<reference evidence="2" key="1">
    <citation type="journal article" date="2023" name="Mol. Phylogenet. Evol.">
        <title>Genome-scale phylogeny and comparative genomics of the fungal order Sordariales.</title>
        <authorList>
            <person name="Hensen N."/>
            <person name="Bonometti L."/>
            <person name="Westerberg I."/>
            <person name="Brannstrom I.O."/>
            <person name="Guillou S."/>
            <person name="Cros-Aarteil S."/>
            <person name="Calhoun S."/>
            <person name="Haridas S."/>
            <person name="Kuo A."/>
            <person name="Mondo S."/>
            <person name="Pangilinan J."/>
            <person name="Riley R."/>
            <person name="LaButti K."/>
            <person name="Andreopoulos B."/>
            <person name="Lipzen A."/>
            <person name="Chen C."/>
            <person name="Yan M."/>
            <person name="Daum C."/>
            <person name="Ng V."/>
            <person name="Clum A."/>
            <person name="Steindorff A."/>
            <person name="Ohm R.A."/>
            <person name="Martin F."/>
            <person name="Silar P."/>
            <person name="Natvig D.O."/>
            <person name="Lalanne C."/>
            <person name="Gautier V."/>
            <person name="Ament-Velasquez S.L."/>
            <person name="Kruys A."/>
            <person name="Hutchinson M.I."/>
            <person name="Powell A.J."/>
            <person name="Barry K."/>
            <person name="Miller A.N."/>
            <person name="Grigoriev I.V."/>
            <person name="Debuchy R."/>
            <person name="Gladieux P."/>
            <person name="Hiltunen Thoren M."/>
            <person name="Johannesson H."/>
        </authorList>
    </citation>
    <scope>NUCLEOTIDE SEQUENCE</scope>
    <source>
        <strain evidence="2">CBS 118394</strain>
    </source>
</reference>
<proteinExistence type="predicted"/>
<gene>
    <name evidence="2" type="ORF">B0H66DRAFT_608471</name>
</gene>
<protein>
    <submittedName>
        <fullName evidence="2">Uncharacterized protein</fullName>
    </submittedName>
</protein>
<feature type="chain" id="PRO_5042250294" evidence="1">
    <location>
        <begin position="18"/>
        <end position="100"/>
    </location>
</feature>
<dbReference type="AlphaFoldDB" id="A0AAE0HT85"/>
<name>A0AAE0HT85_9PEZI</name>
<accession>A0AAE0HT85</accession>
<sequence>MRLRISTCLAIVGMAIAQTLKDECPKDEIACLDIINSSQCIEQVILENRPPLTKDNLLKCVEYEGVASNLPGAAKYCRCPGCHSEPINAAIKQMFPPPCN</sequence>
<reference evidence="2" key="2">
    <citation type="submission" date="2023-06" db="EMBL/GenBank/DDBJ databases">
        <authorList>
            <consortium name="Lawrence Berkeley National Laboratory"/>
            <person name="Haridas S."/>
            <person name="Hensen N."/>
            <person name="Bonometti L."/>
            <person name="Westerberg I."/>
            <person name="Brannstrom I.O."/>
            <person name="Guillou S."/>
            <person name="Cros-Aarteil S."/>
            <person name="Calhoun S."/>
            <person name="Kuo A."/>
            <person name="Mondo S."/>
            <person name="Pangilinan J."/>
            <person name="Riley R."/>
            <person name="Labutti K."/>
            <person name="Andreopoulos B."/>
            <person name="Lipzen A."/>
            <person name="Chen C."/>
            <person name="Yanf M."/>
            <person name="Daum C."/>
            <person name="Ng V."/>
            <person name="Clum A."/>
            <person name="Steindorff A."/>
            <person name="Ohm R."/>
            <person name="Martin F."/>
            <person name="Silar P."/>
            <person name="Natvig D."/>
            <person name="Lalanne C."/>
            <person name="Gautier V."/>
            <person name="Ament-Velasquez S.L."/>
            <person name="Kruys A."/>
            <person name="Hutchinson M.I."/>
            <person name="Powell A.J."/>
            <person name="Barry K."/>
            <person name="Miller A.N."/>
            <person name="Grigoriev I.V."/>
            <person name="Debuchy R."/>
            <person name="Gladieux P."/>
            <person name="Thoren M.H."/>
            <person name="Johannesson H."/>
        </authorList>
    </citation>
    <scope>NUCLEOTIDE SEQUENCE</scope>
    <source>
        <strain evidence="2">CBS 118394</strain>
    </source>
</reference>
<evidence type="ECO:0000256" key="1">
    <source>
        <dbReference type="SAM" id="SignalP"/>
    </source>
</evidence>
<keyword evidence="1" id="KW-0732">Signal</keyword>
<evidence type="ECO:0000313" key="2">
    <source>
        <dbReference type="EMBL" id="KAK3312194.1"/>
    </source>
</evidence>
<keyword evidence="3" id="KW-1185">Reference proteome</keyword>
<dbReference type="Proteomes" id="UP001283341">
    <property type="component" value="Unassembled WGS sequence"/>
</dbReference>
<dbReference type="EMBL" id="JAUEDM010000009">
    <property type="protein sequence ID" value="KAK3312194.1"/>
    <property type="molecule type" value="Genomic_DNA"/>
</dbReference>
<organism evidence="2 3">
    <name type="scientific">Apodospora peruviana</name>
    <dbReference type="NCBI Taxonomy" id="516989"/>
    <lineage>
        <taxon>Eukaryota</taxon>
        <taxon>Fungi</taxon>
        <taxon>Dikarya</taxon>
        <taxon>Ascomycota</taxon>
        <taxon>Pezizomycotina</taxon>
        <taxon>Sordariomycetes</taxon>
        <taxon>Sordariomycetidae</taxon>
        <taxon>Sordariales</taxon>
        <taxon>Lasiosphaeriaceae</taxon>
        <taxon>Apodospora</taxon>
    </lineage>
</organism>